<protein>
    <submittedName>
        <fullName evidence="2">Uncharacterized protein</fullName>
    </submittedName>
</protein>
<feature type="region of interest" description="Disordered" evidence="1">
    <location>
        <begin position="114"/>
        <end position="136"/>
    </location>
</feature>
<accession>A0A7H0LKN4</accession>
<dbReference type="Proteomes" id="UP000516148">
    <property type="component" value="Chromosome"/>
</dbReference>
<dbReference type="EMBL" id="CP061038">
    <property type="protein sequence ID" value="QNQ10237.1"/>
    <property type="molecule type" value="Genomic_DNA"/>
</dbReference>
<organism evidence="2 3">
    <name type="scientific">Sphingomonas alpina</name>
    <dbReference type="NCBI Taxonomy" id="653931"/>
    <lineage>
        <taxon>Bacteria</taxon>
        <taxon>Pseudomonadati</taxon>
        <taxon>Pseudomonadota</taxon>
        <taxon>Alphaproteobacteria</taxon>
        <taxon>Sphingomonadales</taxon>
        <taxon>Sphingomonadaceae</taxon>
        <taxon>Sphingomonas</taxon>
    </lineage>
</organism>
<keyword evidence="3" id="KW-1185">Reference proteome</keyword>
<gene>
    <name evidence="2" type="ORF">H3Z74_03075</name>
</gene>
<evidence type="ECO:0000313" key="2">
    <source>
        <dbReference type="EMBL" id="QNQ10237.1"/>
    </source>
</evidence>
<dbReference type="KEGG" id="spap:H3Z74_03075"/>
<reference evidence="2 3" key="1">
    <citation type="submission" date="2020-09" db="EMBL/GenBank/DDBJ databases">
        <title>Sphingomonas sp., a new species isolated from pork steak.</title>
        <authorList>
            <person name="Heidler von Heilborn D."/>
        </authorList>
    </citation>
    <scope>NUCLEOTIDE SEQUENCE [LARGE SCALE GENOMIC DNA]</scope>
    <source>
        <strain evidence="3">S8-3T</strain>
    </source>
</reference>
<evidence type="ECO:0000256" key="1">
    <source>
        <dbReference type="SAM" id="MobiDB-lite"/>
    </source>
</evidence>
<dbReference type="RefSeq" id="WP_187762541.1">
    <property type="nucleotide sequence ID" value="NZ_CP061038.1"/>
</dbReference>
<evidence type="ECO:0000313" key="3">
    <source>
        <dbReference type="Proteomes" id="UP000516148"/>
    </source>
</evidence>
<sequence>MKSHLAAIGMLMCLAGCSKTEEATGEAQHQGRYVGIGIYSPSKLWALLKPANPSKDKAAATLEDDSHVIVVVDSKTGEVRQCGNLSGYCVRMNPWGGSAPVAPASLTKHAADLAGEEAARETTTVSNAADPMPNAR</sequence>
<dbReference type="AlphaFoldDB" id="A0A7H0LKN4"/>
<name>A0A7H0LKN4_9SPHN</name>
<proteinExistence type="predicted"/>